<dbReference type="InterPro" id="IPR020449">
    <property type="entry name" value="Tscrpt_reg_AraC-type_HTH"/>
</dbReference>
<dbReference type="SUPFAM" id="SSF46689">
    <property type="entry name" value="Homeodomain-like"/>
    <property type="match status" value="2"/>
</dbReference>
<evidence type="ECO:0000313" key="5">
    <source>
        <dbReference type="EMBL" id="WAC03255.1"/>
    </source>
</evidence>
<evidence type="ECO:0000256" key="3">
    <source>
        <dbReference type="ARBA" id="ARBA00023163"/>
    </source>
</evidence>
<dbReference type="InterPro" id="IPR018060">
    <property type="entry name" value="HTH_AraC"/>
</dbReference>
<dbReference type="AlphaFoldDB" id="A0A9E8MZS4"/>
<dbReference type="KEGG" id="lnu:N7U66_06700"/>
<dbReference type="SMART" id="SM00342">
    <property type="entry name" value="HTH_ARAC"/>
    <property type="match status" value="1"/>
</dbReference>
<dbReference type="PROSITE" id="PS01124">
    <property type="entry name" value="HTH_ARAC_FAMILY_2"/>
    <property type="match status" value="1"/>
</dbReference>
<evidence type="ECO:0000313" key="6">
    <source>
        <dbReference type="Proteomes" id="UP001164705"/>
    </source>
</evidence>
<keyword evidence="1" id="KW-0805">Transcription regulation</keyword>
<keyword evidence="6" id="KW-1185">Reference proteome</keyword>
<dbReference type="GO" id="GO:0043565">
    <property type="term" value="F:sequence-specific DNA binding"/>
    <property type="evidence" value="ECO:0007669"/>
    <property type="project" value="InterPro"/>
</dbReference>
<dbReference type="RefSeq" id="WP_267677831.1">
    <property type="nucleotide sequence ID" value="NZ_CP113088.1"/>
</dbReference>
<dbReference type="Gene3D" id="1.10.10.60">
    <property type="entry name" value="Homeodomain-like"/>
    <property type="match status" value="2"/>
</dbReference>
<accession>A0A9E8MZS4</accession>
<name>A0A9E8MZS4_9FLAO</name>
<evidence type="ECO:0000256" key="1">
    <source>
        <dbReference type="ARBA" id="ARBA00023015"/>
    </source>
</evidence>
<organism evidence="5 6">
    <name type="scientific">Lacinutrix neustonica</name>
    <dbReference type="NCBI Taxonomy" id="2980107"/>
    <lineage>
        <taxon>Bacteria</taxon>
        <taxon>Pseudomonadati</taxon>
        <taxon>Bacteroidota</taxon>
        <taxon>Flavobacteriia</taxon>
        <taxon>Flavobacteriales</taxon>
        <taxon>Flavobacteriaceae</taxon>
        <taxon>Lacinutrix</taxon>
    </lineage>
</organism>
<keyword evidence="2" id="KW-0238">DNA-binding</keyword>
<dbReference type="EMBL" id="CP113088">
    <property type="protein sequence ID" value="WAC03255.1"/>
    <property type="molecule type" value="Genomic_DNA"/>
</dbReference>
<sequence>MKIINIESTKNTLILKELNAYIQGEITESFGESILTFNNSLGKGTIRSISFDLGVSLLDYNVNFNEDIKIVLRVAKESPIEFIFVSEGNLKFTPDSEENPVLLERYQNVIISNKSNAKNTFYFPRNIDIKVNIIELIKKEFQKGKNNSKRLDSLQNSILSIFRGGHNDEVFQHIGNYNIKIADHVKELNATDEKGLVKSLTIEGQLNLILALQLLEHTKHENKPLLPDSLSKEDIKKIHKLCDYILDNISETTNIEHLSKQAGMSPKKLQIGFRLLYNKSINEYMRQIRLELAGDYIKNTDLSVSEIVYKIGYKSRSYFSKVFYEGYGILPKEYKDKVKNKAN</sequence>
<dbReference type="InterPro" id="IPR009057">
    <property type="entry name" value="Homeodomain-like_sf"/>
</dbReference>
<reference evidence="5" key="1">
    <citation type="submission" date="2022-11" db="EMBL/GenBank/DDBJ databases">
        <title>Lacinutrix neustonica HL-RS19T sp. nov., isolated from the surface microlayer sample of brackish Lake Shihwa.</title>
        <authorList>
            <person name="Choi J.Y."/>
            <person name="Hwang C.Y."/>
        </authorList>
    </citation>
    <scope>NUCLEOTIDE SEQUENCE</scope>
    <source>
        <strain evidence="5">HL-RS19</strain>
    </source>
</reference>
<feature type="domain" description="HTH araC/xylS-type" evidence="4">
    <location>
        <begin position="239"/>
        <end position="337"/>
    </location>
</feature>
<dbReference type="GO" id="GO:0003700">
    <property type="term" value="F:DNA-binding transcription factor activity"/>
    <property type="evidence" value="ECO:0007669"/>
    <property type="project" value="InterPro"/>
</dbReference>
<dbReference type="PRINTS" id="PR00032">
    <property type="entry name" value="HTHARAC"/>
</dbReference>
<evidence type="ECO:0000259" key="4">
    <source>
        <dbReference type="PROSITE" id="PS01124"/>
    </source>
</evidence>
<dbReference type="Pfam" id="PF12833">
    <property type="entry name" value="HTH_18"/>
    <property type="match status" value="1"/>
</dbReference>
<dbReference type="PANTHER" id="PTHR47893:SF1">
    <property type="entry name" value="REGULATORY PROTEIN PCHR"/>
    <property type="match status" value="1"/>
</dbReference>
<dbReference type="Proteomes" id="UP001164705">
    <property type="component" value="Chromosome"/>
</dbReference>
<dbReference type="PANTHER" id="PTHR47893">
    <property type="entry name" value="REGULATORY PROTEIN PCHR"/>
    <property type="match status" value="1"/>
</dbReference>
<keyword evidence="3" id="KW-0804">Transcription</keyword>
<dbReference type="InterPro" id="IPR053142">
    <property type="entry name" value="PchR_regulatory_protein"/>
</dbReference>
<protein>
    <submittedName>
        <fullName evidence="5">AraC family transcriptional regulator</fullName>
    </submittedName>
</protein>
<gene>
    <name evidence="5" type="ORF">N7U66_06700</name>
</gene>
<proteinExistence type="predicted"/>
<evidence type="ECO:0000256" key="2">
    <source>
        <dbReference type="ARBA" id="ARBA00023125"/>
    </source>
</evidence>